<feature type="transmembrane region" description="Helical" evidence="1">
    <location>
        <begin position="7"/>
        <end position="32"/>
    </location>
</feature>
<keyword evidence="1" id="KW-1133">Transmembrane helix</keyword>
<dbReference type="InterPro" id="IPR016907">
    <property type="entry name" value="UCP029033"/>
</dbReference>
<dbReference type="InterPro" id="IPR007497">
    <property type="entry name" value="SIMPL/DUF541"/>
</dbReference>
<dbReference type="EMBL" id="CP009498">
    <property type="protein sequence ID" value="AKL98156.1"/>
    <property type="molecule type" value="Genomic_DNA"/>
</dbReference>
<name>A0A0G3WHN1_9BACT</name>
<keyword evidence="1" id="KW-0472">Membrane</keyword>
<reference evidence="2 3" key="1">
    <citation type="submission" date="2014-09" db="EMBL/GenBank/DDBJ databases">
        <title>Complete genome sequence of Endomicrobium proavitum.</title>
        <authorList>
            <person name="Zheng H."/>
        </authorList>
    </citation>
    <scope>NUCLEOTIDE SEQUENCE [LARGE SCALE GENOMIC DNA]</scope>
    <source>
        <strain evidence="2 3">Rsa215</strain>
    </source>
</reference>
<gene>
    <name evidence="2" type="ORF">Epro_0777</name>
</gene>
<dbReference type="PIRSF" id="PIRSF029033">
    <property type="entry name" value="UCP029033"/>
    <property type="match status" value="1"/>
</dbReference>
<keyword evidence="1" id="KW-0812">Transmembrane</keyword>
<sequence>MKKINSFVIGSVAVALGIMFLGAFIYNGIAYFKDSERVVSVKGLSEREVKADKVIWPLVYKQAGNDISALYKNIEQTNNKIIKFLLDNGIAKNEITVAPVSVLDADAERYSDNNAKFRYKAVSVITVVTGNVDTVLKLMSKQNDLIKQGIALSVGDYQYQTIYSYNGLNDIKPEMIVEATKNARLAAEKFAKDSASKLGKIKTANQGQLTISDRDNNTPYIKSIRVVTTIQYYLKD</sequence>
<evidence type="ECO:0008006" key="4">
    <source>
        <dbReference type="Google" id="ProtNLM"/>
    </source>
</evidence>
<evidence type="ECO:0000313" key="3">
    <source>
        <dbReference type="Proteomes" id="UP000035337"/>
    </source>
</evidence>
<dbReference type="KEGG" id="epo:Epro_0777"/>
<dbReference type="PATRIC" id="fig|1408281.3.peg.796"/>
<dbReference type="GO" id="GO:0006974">
    <property type="term" value="P:DNA damage response"/>
    <property type="evidence" value="ECO:0007669"/>
    <property type="project" value="TreeGrafter"/>
</dbReference>
<dbReference type="PANTHER" id="PTHR34387">
    <property type="entry name" value="SLR1258 PROTEIN"/>
    <property type="match status" value="1"/>
</dbReference>
<dbReference type="InterPro" id="IPR052022">
    <property type="entry name" value="26kDa_periplasmic_antigen"/>
</dbReference>
<dbReference type="Proteomes" id="UP000035337">
    <property type="component" value="Chromosome"/>
</dbReference>
<accession>A0A0G3WHN1</accession>
<dbReference type="AlphaFoldDB" id="A0A0G3WHN1"/>
<dbReference type="STRING" id="1408281.Epro_0777"/>
<proteinExistence type="predicted"/>
<protein>
    <recommendedName>
        <fullName evidence="4">SIMPL domain-containing protein</fullName>
    </recommendedName>
</protein>
<dbReference type="PANTHER" id="PTHR34387:SF2">
    <property type="entry name" value="SLR1258 PROTEIN"/>
    <property type="match status" value="1"/>
</dbReference>
<dbReference type="Pfam" id="PF04402">
    <property type="entry name" value="SIMPL"/>
    <property type="match status" value="1"/>
</dbReference>
<evidence type="ECO:0000256" key="1">
    <source>
        <dbReference type="SAM" id="Phobius"/>
    </source>
</evidence>
<organism evidence="2 3">
    <name type="scientific">Endomicrobium proavitum</name>
    <dbReference type="NCBI Taxonomy" id="1408281"/>
    <lineage>
        <taxon>Bacteria</taxon>
        <taxon>Pseudomonadati</taxon>
        <taxon>Elusimicrobiota</taxon>
        <taxon>Endomicrobiia</taxon>
        <taxon>Endomicrobiales</taxon>
        <taxon>Endomicrobiaceae</taxon>
        <taxon>Endomicrobium</taxon>
    </lineage>
</organism>
<keyword evidence="3" id="KW-1185">Reference proteome</keyword>
<evidence type="ECO:0000313" key="2">
    <source>
        <dbReference type="EMBL" id="AKL98156.1"/>
    </source>
</evidence>